<proteinExistence type="predicted"/>
<reference evidence="3 4" key="1">
    <citation type="submission" date="2022-10" db="EMBL/GenBank/DDBJ databases">
        <title>Draft genome sequence of Streptomyces sp. YSPA8.</title>
        <authorList>
            <person name="Moriuchi R."/>
            <person name="Dohra H."/>
            <person name="Yamamura H."/>
            <person name="Kodani S."/>
        </authorList>
    </citation>
    <scope>NUCLEOTIDE SEQUENCE [LARGE SCALE GENOMIC DNA]</scope>
    <source>
        <strain evidence="3 4">YSPA8</strain>
    </source>
</reference>
<dbReference type="SUPFAM" id="SSF52980">
    <property type="entry name" value="Restriction endonuclease-like"/>
    <property type="match status" value="1"/>
</dbReference>
<dbReference type="EMBL" id="BSBI01000002">
    <property type="protein sequence ID" value="GLF93666.1"/>
    <property type="molecule type" value="Genomic_DNA"/>
</dbReference>
<dbReference type="Proteomes" id="UP001291653">
    <property type="component" value="Unassembled WGS sequence"/>
</dbReference>
<dbReference type="Pfam" id="PF05685">
    <property type="entry name" value="Uma2"/>
    <property type="match status" value="1"/>
</dbReference>
<accession>A0ABQ5NUJ2</accession>
<keyword evidence="3" id="KW-0378">Hydrolase</keyword>
<dbReference type="PANTHER" id="PTHR35400">
    <property type="entry name" value="SLR1083 PROTEIN"/>
    <property type="match status" value="1"/>
</dbReference>
<keyword evidence="3" id="KW-0255">Endonuclease</keyword>
<evidence type="ECO:0000256" key="1">
    <source>
        <dbReference type="SAM" id="MobiDB-lite"/>
    </source>
</evidence>
<dbReference type="CDD" id="cd06260">
    <property type="entry name" value="DUF820-like"/>
    <property type="match status" value="1"/>
</dbReference>
<protein>
    <submittedName>
        <fullName evidence="3">Uma2 family endonuclease</fullName>
    </submittedName>
</protein>
<comment type="caution">
    <text evidence="3">The sequence shown here is derived from an EMBL/GenBank/DDBJ whole genome shotgun (WGS) entry which is preliminary data.</text>
</comment>
<dbReference type="InterPro" id="IPR011335">
    <property type="entry name" value="Restrct_endonuc-II-like"/>
</dbReference>
<dbReference type="InterPro" id="IPR008538">
    <property type="entry name" value="Uma2"/>
</dbReference>
<feature type="compositionally biased region" description="Low complexity" evidence="1">
    <location>
        <begin position="121"/>
        <end position="132"/>
    </location>
</feature>
<gene>
    <name evidence="3" type="ORF">SYYSPA8_05235</name>
</gene>
<keyword evidence="4" id="KW-1185">Reference proteome</keyword>
<evidence type="ECO:0000259" key="2">
    <source>
        <dbReference type="Pfam" id="PF05685"/>
    </source>
</evidence>
<dbReference type="PANTHER" id="PTHR35400:SF3">
    <property type="entry name" value="SLL1072 PROTEIN"/>
    <property type="match status" value="1"/>
</dbReference>
<dbReference type="GO" id="GO:0004519">
    <property type="term" value="F:endonuclease activity"/>
    <property type="evidence" value="ECO:0007669"/>
    <property type="project" value="UniProtKB-KW"/>
</dbReference>
<evidence type="ECO:0000313" key="3">
    <source>
        <dbReference type="EMBL" id="GLF93666.1"/>
    </source>
</evidence>
<sequence length="208" mass="22830">MTVTVNAGRSRMSPEEFEAAARVLTREGEGVRPEFIHGLMGIKPVPDGDHGRIVQWLTRVCLRYRPELWLSTGQGLLVEAHRTGRARPDGTLAGAEAFAGAGEWADPAPVLMVLEITSYETGTDTGTGTGTDTDTDRRDRVEKPRAYAETDIPVHLLIDRDSREVTVHSSPDGVRYRSVLTVPFGKEVTLPDPVGITLDTEPLKSWVR</sequence>
<name>A0ABQ5NUJ2_9ACTN</name>
<dbReference type="Gene3D" id="3.90.1570.10">
    <property type="entry name" value="tt1808, chain A"/>
    <property type="match status" value="1"/>
</dbReference>
<feature type="region of interest" description="Disordered" evidence="1">
    <location>
        <begin position="121"/>
        <end position="141"/>
    </location>
</feature>
<dbReference type="InterPro" id="IPR012296">
    <property type="entry name" value="Nuclease_put_TT1808"/>
</dbReference>
<organism evidence="3 4">
    <name type="scientific">Streptomyces yaizuensis</name>
    <dbReference type="NCBI Taxonomy" id="2989713"/>
    <lineage>
        <taxon>Bacteria</taxon>
        <taxon>Bacillati</taxon>
        <taxon>Actinomycetota</taxon>
        <taxon>Actinomycetes</taxon>
        <taxon>Kitasatosporales</taxon>
        <taxon>Streptomycetaceae</taxon>
        <taxon>Streptomyces</taxon>
    </lineage>
</organism>
<feature type="domain" description="Putative restriction endonuclease" evidence="2">
    <location>
        <begin position="15"/>
        <end position="200"/>
    </location>
</feature>
<evidence type="ECO:0000313" key="4">
    <source>
        <dbReference type="Proteomes" id="UP001291653"/>
    </source>
</evidence>
<keyword evidence="3" id="KW-0540">Nuclease</keyword>